<accession>B9XNM7</accession>
<evidence type="ECO:0000313" key="2">
    <source>
        <dbReference type="Proteomes" id="UP000003688"/>
    </source>
</evidence>
<sequence length="132" mass="15316">MFVTELQTALCLSDDVIEAVLQRDHSTNNPYYTFFQLEKEFKPSKNLGIGVSSSVDEQTFRMDDAFMNDWNNSEWFGTWLILARNRVDQITNFPDEPTNIANLSHRSVDQQSLDNKIILPWNMTDLFNGTVF</sequence>
<proteinExistence type="predicted"/>
<name>B9XNM7_PEDPL</name>
<gene>
    <name evidence="1" type="ORF">Cflav_PD1757</name>
</gene>
<protein>
    <submittedName>
        <fullName evidence="1">Uncharacterized protein</fullName>
    </submittedName>
</protein>
<dbReference type="Proteomes" id="UP000003688">
    <property type="component" value="Unassembled WGS sequence"/>
</dbReference>
<evidence type="ECO:0000313" key="1">
    <source>
        <dbReference type="EMBL" id="EEF58567.1"/>
    </source>
</evidence>
<comment type="caution">
    <text evidence="1">The sequence shown here is derived from an EMBL/GenBank/DDBJ whole genome shotgun (WGS) entry which is preliminary data.</text>
</comment>
<dbReference type="STRING" id="320771.Cflav_PD1757"/>
<dbReference type="AlphaFoldDB" id="B9XNM7"/>
<reference evidence="1 2" key="1">
    <citation type="journal article" date="2011" name="J. Bacteriol.">
        <title>Genome sequence of 'Pedosphaera parvula' Ellin514, an aerobic Verrucomicrobial isolate from pasture soil.</title>
        <authorList>
            <person name="Kant R."/>
            <person name="van Passel M.W."/>
            <person name="Sangwan P."/>
            <person name="Palva A."/>
            <person name="Lucas S."/>
            <person name="Copeland A."/>
            <person name="Lapidus A."/>
            <person name="Glavina Del Rio T."/>
            <person name="Dalin E."/>
            <person name="Tice H."/>
            <person name="Bruce D."/>
            <person name="Goodwin L."/>
            <person name="Pitluck S."/>
            <person name="Chertkov O."/>
            <person name="Larimer F.W."/>
            <person name="Land M.L."/>
            <person name="Hauser L."/>
            <person name="Brettin T.S."/>
            <person name="Detter J.C."/>
            <person name="Han S."/>
            <person name="de Vos W.M."/>
            <person name="Janssen P.H."/>
            <person name="Smidt H."/>
        </authorList>
    </citation>
    <scope>NUCLEOTIDE SEQUENCE [LARGE SCALE GENOMIC DNA]</scope>
    <source>
        <strain evidence="1 2">Ellin514</strain>
    </source>
</reference>
<dbReference type="EMBL" id="ABOX02000041">
    <property type="protein sequence ID" value="EEF58567.1"/>
    <property type="molecule type" value="Genomic_DNA"/>
</dbReference>
<keyword evidence="2" id="KW-1185">Reference proteome</keyword>
<organism evidence="1 2">
    <name type="scientific">Pedosphaera parvula (strain Ellin514)</name>
    <dbReference type="NCBI Taxonomy" id="320771"/>
    <lineage>
        <taxon>Bacteria</taxon>
        <taxon>Pseudomonadati</taxon>
        <taxon>Verrucomicrobiota</taxon>
        <taxon>Pedosphaerae</taxon>
        <taxon>Pedosphaerales</taxon>
        <taxon>Pedosphaeraceae</taxon>
        <taxon>Pedosphaera</taxon>
    </lineage>
</organism>